<feature type="chain" id="PRO_5046194424" description="L,D-TPase catalytic domain-containing protein" evidence="1">
    <location>
        <begin position="33"/>
        <end position="421"/>
    </location>
</feature>
<keyword evidence="4" id="KW-1185">Reference proteome</keyword>
<evidence type="ECO:0000313" key="3">
    <source>
        <dbReference type="EMBL" id="MDN4612339.1"/>
    </source>
</evidence>
<dbReference type="Pfam" id="PF08310">
    <property type="entry name" value="LGFP"/>
    <property type="match status" value="2"/>
</dbReference>
<feature type="domain" description="L,D-TPase catalytic" evidence="2">
    <location>
        <begin position="108"/>
        <end position="242"/>
    </location>
</feature>
<dbReference type="PANTHER" id="PTHR38589">
    <property type="entry name" value="BLR0621 PROTEIN"/>
    <property type="match status" value="1"/>
</dbReference>
<dbReference type="InterPro" id="IPR005490">
    <property type="entry name" value="LD_TPept_cat_dom"/>
</dbReference>
<keyword evidence="1" id="KW-0732">Signal</keyword>
<feature type="signal peptide" evidence="1">
    <location>
        <begin position="1"/>
        <end position="32"/>
    </location>
</feature>
<gene>
    <name evidence="3" type="ORF">P5G52_15835</name>
</gene>
<dbReference type="EMBL" id="JAROCG010000002">
    <property type="protein sequence ID" value="MDN4612339.1"/>
    <property type="molecule type" value="Genomic_DNA"/>
</dbReference>
<evidence type="ECO:0000313" key="4">
    <source>
        <dbReference type="Proteomes" id="UP001174209"/>
    </source>
</evidence>
<dbReference type="RefSeq" id="WP_301229290.1">
    <property type="nucleotide sequence ID" value="NZ_JAROCG010000002.1"/>
</dbReference>
<accession>A0ABT8K4E8</accession>
<reference evidence="3" key="1">
    <citation type="submission" date="2023-06" db="EMBL/GenBank/DDBJ databases">
        <title>MT1 and MT2 Draft Genomes of Novel Species.</title>
        <authorList>
            <person name="Venkateswaran K."/>
        </authorList>
    </citation>
    <scope>NUCLEOTIDE SEQUENCE</scope>
    <source>
        <strain evidence="3">IIF3SC-B10</strain>
    </source>
</reference>
<dbReference type="Proteomes" id="UP001174209">
    <property type="component" value="Unassembled WGS sequence"/>
</dbReference>
<comment type="caution">
    <text evidence="3">The sequence shown here is derived from an EMBL/GenBank/DDBJ whole genome shotgun (WGS) entry which is preliminary data.</text>
</comment>
<organism evidence="3 4">
    <name type="scientific">Arthrobacter burdickii</name>
    <dbReference type="NCBI Taxonomy" id="3035920"/>
    <lineage>
        <taxon>Bacteria</taxon>
        <taxon>Bacillati</taxon>
        <taxon>Actinomycetota</taxon>
        <taxon>Actinomycetes</taxon>
        <taxon>Micrococcales</taxon>
        <taxon>Micrococcaceae</taxon>
        <taxon>Arthrobacter</taxon>
    </lineage>
</organism>
<sequence length="421" mass="46029">MFRLSRLRSTLAVGAILASVLGGSLVQSAVQATPAQAAPIVYNACDRLNAGQVKYNHHNANRVTFANVTDRTQNRALVTTCVKSGTRYVQDWQAWGYTGRPGFKAPGVPSGHTQYEWSPTGSFSVTEGFGLRNPGTALSYRTLNPRSRWGGGGEYAGNYNKYFESTRHYFPDENMWEFAMNGDYTQGAVLNYNRPPDKAIKYGDGFAIFLHSNPRPTAGCISLPEAWVTRFLQNARSGDRVIMGAVDDIFTPYKSNPNGAIHTKYHAMGGQVGTLKQPTWHELASPYQGGAYRNFSGGRIMWSPKTGAKAVTNGAIKTKWEYWGSEGGSMGYPTNEEVRGLVRGGAWQGFQNGAMMYSPATGAWPSMSGPIRTAWAAQGYERGRMGYPKSQISTVNGVQTQVYEGGKITWSSAAGAKYIYN</sequence>
<dbReference type="InterPro" id="IPR013207">
    <property type="entry name" value="LGFP"/>
</dbReference>
<protein>
    <recommendedName>
        <fullName evidence="2">L,D-TPase catalytic domain-containing protein</fullName>
    </recommendedName>
</protein>
<evidence type="ECO:0000256" key="1">
    <source>
        <dbReference type="SAM" id="SignalP"/>
    </source>
</evidence>
<evidence type="ECO:0000259" key="2">
    <source>
        <dbReference type="Pfam" id="PF03734"/>
    </source>
</evidence>
<name>A0ABT8K4E8_9MICC</name>
<dbReference type="Pfam" id="PF03734">
    <property type="entry name" value="YkuD"/>
    <property type="match status" value="1"/>
</dbReference>
<proteinExistence type="predicted"/>
<dbReference type="PANTHER" id="PTHR38589:SF1">
    <property type="entry name" value="BLR0621 PROTEIN"/>
    <property type="match status" value="1"/>
</dbReference>